<evidence type="ECO:0000256" key="6">
    <source>
        <dbReference type="PIRSR" id="PIRSR005378-1"/>
    </source>
</evidence>
<dbReference type="Pfam" id="PF01137">
    <property type="entry name" value="RTC"/>
    <property type="match status" value="1"/>
</dbReference>
<keyword evidence="11" id="KW-1185">Reference proteome</keyword>
<dbReference type="Gene3D" id="3.65.10.20">
    <property type="entry name" value="RNA 3'-terminal phosphate cyclase domain"/>
    <property type="match status" value="1"/>
</dbReference>
<evidence type="ECO:0000256" key="1">
    <source>
        <dbReference type="ARBA" id="ARBA00009206"/>
    </source>
</evidence>
<evidence type="ECO:0000256" key="7">
    <source>
        <dbReference type="PIRSR" id="PIRSR005378-2"/>
    </source>
</evidence>
<evidence type="ECO:0000256" key="5">
    <source>
        <dbReference type="ARBA" id="ARBA00024481"/>
    </source>
</evidence>
<comment type="catalytic activity">
    <reaction evidence="5">
        <text>a 3'-end 3'-phospho-ribonucleotide-RNA + ATP = a 3'-end 2',3'-cyclophospho-ribonucleotide-RNA + AMP + diphosphate</text>
        <dbReference type="Rhea" id="RHEA:23976"/>
        <dbReference type="Rhea" id="RHEA-COMP:10463"/>
        <dbReference type="Rhea" id="RHEA-COMP:10464"/>
        <dbReference type="ChEBI" id="CHEBI:30616"/>
        <dbReference type="ChEBI" id="CHEBI:33019"/>
        <dbReference type="ChEBI" id="CHEBI:83062"/>
        <dbReference type="ChEBI" id="CHEBI:83064"/>
        <dbReference type="ChEBI" id="CHEBI:456215"/>
        <dbReference type="EC" id="6.5.1.4"/>
    </reaction>
</comment>
<dbReference type="InterPro" id="IPR037136">
    <property type="entry name" value="RNA3'_phos_cyclase_dom_sf"/>
</dbReference>
<dbReference type="Pfam" id="PF05189">
    <property type="entry name" value="RTC_insert"/>
    <property type="match status" value="1"/>
</dbReference>
<dbReference type="EC" id="6.5.1.4" evidence="2"/>
<gene>
    <name evidence="10" type="ORF">LshimejAT787_0207440</name>
</gene>
<dbReference type="HAMAP" id="MF_00200">
    <property type="entry name" value="RTC"/>
    <property type="match status" value="1"/>
</dbReference>
<dbReference type="SUPFAM" id="SSF55205">
    <property type="entry name" value="EPT/RTPC-like"/>
    <property type="match status" value="2"/>
</dbReference>
<keyword evidence="3" id="KW-0436">Ligase</keyword>
<feature type="domain" description="RNA 3'-terminal phosphate cyclase insert" evidence="9">
    <location>
        <begin position="191"/>
        <end position="299"/>
    </location>
</feature>
<comment type="caution">
    <text evidence="10">The sequence shown here is derived from an EMBL/GenBank/DDBJ whole genome shotgun (WGS) entry which is preliminary data.</text>
</comment>
<keyword evidence="4 7" id="KW-0547">Nucleotide-binding</keyword>
<reference evidence="10" key="1">
    <citation type="submission" date="2022-07" db="EMBL/GenBank/DDBJ databases">
        <title>The genome of Lyophyllum shimeji provides insight into the initial evolution of ectomycorrhizal fungal genome.</title>
        <authorList>
            <person name="Kobayashi Y."/>
            <person name="Shibata T."/>
            <person name="Hirakawa H."/>
            <person name="Shigenobu S."/>
            <person name="Nishiyama T."/>
            <person name="Yamada A."/>
            <person name="Hasebe M."/>
            <person name="Kawaguchi M."/>
        </authorList>
    </citation>
    <scope>NUCLEOTIDE SEQUENCE</scope>
    <source>
        <strain evidence="10">AT787</strain>
    </source>
</reference>
<accession>A0A9P3PGR1</accession>
<dbReference type="GO" id="GO:0003963">
    <property type="term" value="F:RNA-3'-phosphate cyclase activity"/>
    <property type="evidence" value="ECO:0007669"/>
    <property type="project" value="UniProtKB-EC"/>
</dbReference>
<sequence length="403" mass="43256">MAAMAGILIDGSVLEGGGQILRNTISLSALLGKPVAIHKIRNGRNPPGLKNQHRTGLELAAEISSARLTGATNGSMSIDFAPGQITLPRSFTADSVTAGSTTLLLQIALPLLVFAPSSTSASRLTLLGGTNATQAPQIDYTKHVFLPFMRRHFGLEGVQLDIVKRGYYPKGGGEVRVDVEPRTRLQAARVLERGRVRRVEGIAHFAGLPMSVGREMVQGARRRLGEAKELNPPEDEREVEVDIKYHRERNEDTKGAGSGIVLWAELEGGGVIGGSAVGRKGTDPHKVGEEAAEELLRGLRSGGCVDEWLQDQIIIFMALAEGRSEVRCGKGGLTLHTQTAIWVAEQMTDAKFEVEEEPSGHTVIRCQGIGYTAMRADISTQSSVPEVIDSKRDWAVGSRGKGS</sequence>
<dbReference type="PIRSF" id="PIRSF005378">
    <property type="entry name" value="RNA3'_term_phos_cycl_euk"/>
    <property type="match status" value="1"/>
</dbReference>
<comment type="similarity">
    <text evidence="1">Belongs to the RNA 3'-terminal cyclase family. Type 1 subfamily.</text>
</comment>
<evidence type="ECO:0000313" key="10">
    <source>
        <dbReference type="EMBL" id="GLB35179.1"/>
    </source>
</evidence>
<dbReference type="InterPro" id="IPR036553">
    <property type="entry name" value="RPTC_insert"/>
</dbReference>
<name>A0A9P3PGR1_LYOSH</name>
<dbReference type="Gene3D" id="3.30.360.20">
    <property type="entry name" value="RNA 3'-terminal phosphate cyclase, insert domain"/>
    <property type="match status" value="1"/>
</dbReference>
<dbReference type="GO" id="GO:0005634">
    <property type="term" value="C:nucleus"/>
    <property type="evidence" value="ECO:0007669"/>
    <property type="project" value="TreeGrafter"/>
</dbReference>
<dbReference type="InterPro" id="IPR020719">
    <property type="entry name" value="RNA3'_term_phos_cycl-like_CS"/>
</dbReference>
<dbReference type="PANTHER" id="PTHR11096">
    <property type="entry name" value="RNA 3' TERMINAL PHOSPHATE CYCLASE"/>
    <property type="match status" value="1"/>
</dbReference>
<dbReference type="AlphaFoldDB" id="A0A9P3PGR1"/>
<evidence type="ECO:0000313" key="11">
    <source>
        <dbReference type="Proteomes" id="UP001063166"/>
    </source>
</evidence>
<feature type="domain" description="RNA 3'-terminal phosphate cyclase" evidence="8">
    <location>
        <begin position="14"/>
        <end position="354"/>
    </location>
</feature>
<evidence type="ECO:0000256" key="4">
    <source>
        <dbReference type="ARBA" id="ARBA00022741"/>
    </source>
</evidence>
<dbReference type="NCBIfam" id="TIGR03399">
    <property type="entry name" value="RNA_3prim_cycl"/>
    <property type="match status" value="1"/>
</dbReference>
<dbReference type="InterPro" id="IPR017770">
    <property type="entry name" value="RNA3'_term_phos_cyc_type_1"/>
</dbReference>
<dbReference type="InterPro" id="IPR013792">
    <property type="entry name" value="RNA3'P_cycl/enolpyr_Trfase_a/b"/>
</dbReference>
<dbReference type="OrthoDB" id="25029at2759"/>
<dbReference type="EMBL" id="BRPK01000002">
    <property type="protein sequence ID" value="GLB35179.1"/>
    <property type="molecule type" value="Genomic_DNA"/>
</dbReference>
<evidence type="ECO:0000259" key="9">
    <source>
        <dbReference type="Pfam" id="PF05189"/>
    </source>
</evidence>
<feature type="active site" description="Tele-AMP-histidine intermediate" evidence="6">
    <location>
        <position position="336"/>
    </location>
</feature>
<dbReference type="Proteomes" id="UP001063166">
    <property type="component" value="Unassembled WGS sequence"/>
</dbReference>
<dbReference type="PANTHER" id="PTHR11096:SF0">
    <property type="entry name" value="RNA 3'-TERMINAL PHOSPHATE CYCLASE"/>
    <property type="match status" value="1"/>
</dbReference>
<evidence type="ECO:0000259" key="8">
    <source>
        <dbReference type="Pfam" id="PF01137"/>
    </source>
</evidence>
<feature type="binding site" evidence="7">
    <location>
        <position position="106"/>
    </location>
    <ligand>
        <name>ATP</name>
        <dbReference type="ChEBI" id="CHEBI:30616"/>
    </ligand>
</feature>
<dbReference type="GO" id="GO:0006396">
    <property type="term" value="P:RNA processing"/>
    <property type="evidence" value="ECO:0007669"/>
    <property type="project" value="InterPro"/>
</dbReference>
<evidence type="ECO:0000256" key="2">
    <source>
        <dbReference type="ARBA" id="ARBA00012725"/>
    </source>
</evidence>
<dbReference type="PROSITE" id="PS01287">
    <property type="entry name" value="RTC"/>
    <property type="match status" value="1"/>
</dbReference>
<dbReference type="InterPro" id="IPR000228">
    <property type="entry name" value="RNA3'_term_phos_cyc"/>
</dbReference>
<protein>
    <recommendedName>
        <fullName evidence="2">RNA 3'-terminal-phosphate cyclase (ATP)</fullName>
        <ecNumber evidence="2">6.5.1.4</ecNumber>
    </recommendedName>
</protein>
<organism evidence="10 11">
    <name type="scientific">Lyophyllum shimeji</name>
    <name type="common">Hon-shimeji</name>
    <name type="synonym">Tricholoma shimeji</name>
    <dbReference type="NCBI Taxonomy" id="47721"/>
    <lineage>
        <taxon>Eukaryota</taxon>
        <taxon>Fungi</taxon>
        <taxon>Dikarya</taxon>
        <taxon>Basidiomycota</taxon>
        <taxon>Agaricomycotina</taxon>
        <taxon>Agaricomycetes</taxon>
        <taxon>Agaricomycetidae</taxon>
        <taxon>Agaricales</taxon>
        <taxon>Tricholomatineae</taxon>
        <taxon>Lyophyllaceae</taxon>
        <taxon>Lyophyllum</taxon>
    </lineage>
</organism>
<dbReference type="InterPro" id="IPR023797">
    <property type="entry name" value="RNA3'_phos_cyclase_dom"/>
</dbReference>
<keyword evidence="7" id="KW-0067">ATP-binding</keyword>
<dbReference type="GO" id="GO:0005524">
    <property type="term" value="F:ATP binding"/>
    <property type="evidence" value="ECO:0007669"/>
    <property type="project" value="UniProtKB-KW"/>
</dbReference>
<evidence type="ECO:0000256" key="3">
    <source>
        <dbReference type="ARBA" id="ARBA00022598"/>
    </source>
</evidence>
<dbReference type="InterPro" id="IPR013791">
    <property type="entry name" value="RNA3'-term_phos_cycl_insert"/>
</dbReference>
<dbReference type="SUPFAM" id="SSF52913">
    <property type="entry name" value="RNA 3'-terminal phosphate cyclase, RPTC, insert domain"/>
    <property type="match status" value="1"/>
</dbReference>
<proteinExistence type="inferred from homology"/>